<sequence>MPTAAPQEVPLLVSAYEDSYRTYVASLSDVDRRLAELQTSEAAITQRIDEDQRRFSAFVQRTRAQEDALEGALRTSHRRRAVAQARRTDWDHRSAQLAADAERREALAAKDEALAAEEVYWRQLATEHRSALAALTPARPPGGPRAWRQLAASAAARATRSSLRSQPPQSSAAAALQVGESWTRAEDAVRRGDCGALLDVLEACPEVVRCIDSSGSTLLHVACETEPLSAAVVRCLLRGGVATDVRNGRGLTAFHLACLHEQSAAHAVKAALLAAGVPVDQEAASGETAAHLLASHDAFLPSVVFLVHHGADLRRRASVAGVWRTPLAVAEECAGEEAREVRAYLGVATPHEPGERR</sequence>
<feature type="repeat" description="ANK" evidence="3">
    <location>
        <begin position="214"/>
        <end position="248"/>
    </location>
</feature>
<dbReference type="PANTHER" id="PTHR24198">
    <property type="entry name" value="ANKYRIN REPEAT AND PROTEIN KINASE DOMAIN-CONTAINING PROTEIN"/>
    <property type="match status" value="1"/>
</dbReference>
<dbReference type="AlphaFoldDB" id="A0AAW0EVS8"/>
<evidence type="ECO:0000313" key="5">
    <source>
        <dbReference type="Proteomes" id="UP001430356"/>
    </source>
</evidence>
<dbReference type="InterPro" id="IPR036770">
    <property type="entry name" value="Ankyrin_rpt-contain_sf"/>
</dbReference>
<dbReference type="SMART" id="SM00248">
    <property type="entry name" value="ANK"/>
    <property type="match status" value="3"/>
</dbReference>
<evidence type="ECO:0000256" key="1">
    <source>
        <dbReference type="ARBA" id="ARBA00022737"/>
    </source>
</evidence>
<reference evidence="4 5" key="1">
    <citation type="journal article" date="2021" name="MBio">
        <title>A New Model Trypanosomatid, Novymonas esmeraldas: Genomic Perception of Its 'Candidatus Pandoraea novymonadis' Endosymbiont.</title>
        <authorList>
            <person name="Zakharova A."/>
            <person name="Saura A."/>
            <person name="Butenko A."/>
            <person name="Podesvova L."/>
            <person name="Warmusova S."/>
            <person name="Kostygov A.Y."/>
            <person name="Nenarokova A."/>
            <person name="Lukes J."/>
            <person name="Opperdoes F.R."/>
            <person name="Yurchenko V."/>
        </authorList>
    </citation>
    <scope>NUCLEOTIDE SEQUENCE [LARGE SCALE GENOMIC DNA]</scope>
    <source>
        <strain evidence="4 5">E262AT.01</strain>
    </source>
</reference>
<keyword evidence="5" id="KW-1185">Reference proteome</keyword>
<keyword evidence="2 3" id="KW-0040">ANK repeat</keyword>
<gene>
    <name evidence="4" type="ORF">NESM_000669000</name>
</gene>
<dbReference type="EMBL" id="JAECZO010000099">
    <property type="protein sequence ID" value="KAK7197231.1"/>
    <property type="molecule type" value="Genomic_DNA"/>
</dbReference>
<accession>A0AAW0EVS8</accession>
<evidence type="ECO:0000313" key="4">
    <source>
        <dbReference type="EMBL" id="KAK7197231.1"/>
    </source>
</evidence>
<organism evidence="4 5">
    <name type="scientific">Novymonas esmeraldas</name>
    <dbReference type="NCBI Taxonomy" id="1808958"/>
    <lineage>
        <taxon>Eukaryota</taxon>
        <taxon>Discoba</taxon>
        <taxon>Euglenozoa</taxon>
        <taxon>Kinetoplastea</taxon>
        <taxon>Metakinetoplastina</taxon>
        <taxon>Trypanosomatida</taxon>
        <taxon>Trypanosomatidae</taxon>
        <taxon>Novymonas</taxon>
    </lineage>
</organism>
<dbReference type="PROSITE" id="PS50088">
    <property type="entry name" value="ANK_REPEAT"/>
    <property type="match status" value="1"/>
</dbReference>
<comment type="caution">
    <text evidence="4">The sequence shown here is derived from an EMBL/GenBank/DDBJ whole genome shotgun (WGS) entry which is preliminary data.</text>
</comment>
<evidence type="ECO:0000256" key="2">
    <source>
        <dbReference type="ARBA" id="ARBA00023043"/>
    </source>
</evidence>
<dbReference type="InterPro" id="IPR002110">
    <property type="entry name" value="Ankyrin_rpt"/>
</dbReference>
<keyword evidence="1" id="KW-0677">Repeat</keyword>
<name>A0AAW0EVS8_9TRYP</name>
<evidence type="ECO:0000256" key="3">
    <source>
        <dbReference type="PROSITE-ProRule" id="PRU00023"/>
    </source>
</evidence>
<proteinExistence type="predicted"/>
<dbReference type="PANTHER" id="PTHR24198:SF194">
    <property type="entry name" value="INVERSIN-A"/>
    <property type="match status" value="1"/>
</dbReference>
<dbReference type="Proteomes" id="UP001430356">
    <property type="component" value="Unassembled WGS sequence"/>
</dbReference>
<dbReference type="SUPFAM" id="SSF48403">
    <property type="entry name" value="Ankyrin repeat"/>
    <property type="match status" value="1"/>
</dbReference>
<dbReference type="Pfam" id="PF12796">
    <property type="entry name" value="Ank_2"/>
    <property type="match status" value="1"/>
</dbReference>
<protein>
    <submittedName>
        <fullName evidence="4">Ankyrin repeats (Many copies)</fullName>
    </submittedName>
</protein>
<dbReference type="Gene3D" id="1.25.40.20">
    <property type="entry name" value="Ankyrin repeat-containing domain"/>
    <property type="match status" value="1"/>
</dbReference>